<protein>
    <submittedName>
        <fullName evidence="2">Uncharacterized protein</fullName>
    </submittedName>
</protein>
<evidence type="ECO:0000313" key="2">
    <source>
        <dbReference type="EMBL" id="SPJ28669.1"/>
    </source>
</evidence>
<keyword evidence="1" id="KW-1133">Transmembrane helix</keyword>
<name>A0A2R8C8B3_9RHOB</name>
<feature type="transmembrane region" description="Helical" evidence="1">
    <location>
        <begin position="21"/>
        <end position="42"/>
    </location>
</feature>
<keyword evidence="1" id="KW-0472">Membrane</keyword>
<reference evidence="3" key="1">
    <citation type="submission" date="2018-03" db="EMBL/GenBank/DDBJ databases">
        <authorList>
            <person name="Rodrigo-Torres L."/>
            <person name="Arahal R. D."/>
            <person name="Lucena T."/>
        </authorList>
    </citation>
    <scope>NUCLEOTIDE SEQUENCE [LARGE SCALE GENOMIC DNA]</scope>
    <source>
        <strain evidence="3">CECT 7615</strain>
    </source>
</reference>
<keyword evidence="3" id="KW-1185">Reference proteome</keyword>
<dbReference type="OrthoDB" id="7666216at2"/>
<dbReference type="AlphaFoldDB" id="A0A2R8C8B3"/>
<accession>A0A2R8C8B3</accession>
<keyword evidence="1" id="KW-0812">Transmembrane</keyword>
<organism evidence="2 3">
    <name type="scientific">Falsiruegeria mediterranea M17</name>
    <dbReference type="NCBI Taxonomy" id="1200281"/>
    <lineage>
        <taxon>Bacteria</taxon>
        <taxon>Pseudomonadati</taxon>
        <taxon>Pseudomonadota</taxon>
        <taxon>Alphaproteobacteria</taxon>
        <taxon>Rhodobacterales</taxon>
        <taxon>Roseobacteraceae</taxon>
        <taxon>Falsiruegeria</taxon>
    </lineage>
</organism>
<sequence>MDFGFDVSGLVARVSEARSGLSGKFTIILMIAILGLVGRQVFAAFGPSLKVSNSLAGFSGFGLIGVAIAVFVGGLVVTGKGRMAMIQIQRNISDPFIVNVLERDSCDVTLGAYCVVVF</sequence>
<feature type="transmembrane region" description="Helical" evidence="1">
    <location>
        <begin position="54"/>
        <end position="77"/>
    </location>
</feature>
<dbReference type="RefSeq" id="WP_125133669.1">
    <property type="nucleotide sequence ID" value="NZ_ONZG01000005.1"/>
</dbReference>
<proteinExistence type="predicted"/>
<dbReference type="EMBL" id="ONZG01000005">
    <property type="protein sequence ID" value="SPJ28669.1"/>
    <property type="molecule type" value="Genomic_DNA"/>
</dbReference>
<evidence type="ECO:0000256" key="1">
    <source>
        <dbReference type="SAM" id="Phobius"/>
    </source>
</evidence>
<evidence type="ECO:0000313" key="3">
    <source>
        <dbReference type="Proteomes" id="UP000244898"/>
    </source>
</evidence>
<dbReference type="Proteomes" id="UP000244898">
    <property type="component" value="Unassembled WGS sequence"/>
</dbReference>
<gene>
    <name evidence="2" type="ORF">TRM7615_02173</name>
</gene>